<dbReference type="PROSITE" id="PS50885">
    <property type="entry name" value="HAMP"/>
    <property type="match status" value="1"/>
</dbReference>
<dbReference type="SUPFAM" id="SSF47384">
    <property type="entry name" value="Homodimeric domain of signal transducing histidine kinase"/>
    <property type="match status" value="1"/>
</dbReference>
<dbReference type="InterPro" id="IPR036097">
    <property type="entry name" value="HisK_dim/P_sf"/>
</dbReference>
<dbReference type="InterPro" id="IPR035965">
    <property type="entry name" value="PAS-like_dom_sf"/>
</dbReference>
<dbReference type="Gene3D" id="3.30.450.20">
    <property type="entry name" value="PAS domain"/>
    <property type="match status" value="1"/>
</dbReference>
<dbReference type="Pfam" id="PF00672">
    <property type="entry name" value="HAMP"/>
    <property type="match status" value="1"/>
</dbReference>
<reference evidence="12 14" key="1">
    <citation type="submission" date="2016-04" db="EMBL/GenBank/DDBJ databases">
        <authorList>
            <person name="Evans L.H."/>
            <person name="Alamgir A."/>
            <person name="Owens N."/>
            <person name="Weber N.D."/>
            <person name="Virtaneva K."/>
            <person name="Barbian K."/>
            <person name="Babar A."/>
            <person name="Rosenke K."/>
        </authorList>
    </citation>
    <scope>NUCLEOTIDE SEQUENCE [LARGE SCALE GENOMIC DNA]</scope>
    <source>
        <strain evidence="12 14">JL2886</strain>
    </source>
</reference>
<evidence type="ECO:0000313" key="13">
    <source>
        <dbReference type="EMBL" id="MDE4167431.1"/>
    </source>
</evidence>
<dbReference type="InterPro" id="IPR001789">
    <property type="entry name" value="Sig_transdc_resp-reg_receiver"/>
</dbReference>
<dbReference type="PROSITE" id="PS50109">
    <property type="entry name" value="HIS_KIN"/>
    <property type="match status" value="1"/>
</dbReference>
<evidence type="ECO:0000313" key="15">
    <source>
        <dbReference type="Proteomes" id="UP001218364"/>
    </source>
</evidence>
<feature type="domain" description="HAMP" evidence="11">
    <location>
        <begin position="307"/>
        <end position="361"/>
    </location>
</feature>
<accession>A0A1B0ZRR9</accession>
<dbReference type="Pfam" id="PF00512">
    <property type="entry name" value="HisKA"/>
    <property type="match status" value="1"/>
</dbReference>
<comment type="subcellular location">
    <subcellularLocation>
        <location evidence="2">Membrane</location>
    </subcellularLocation>
</comment>
<keyword evidence="13" id="KW-0547">Nucleotide-binding</keyword>
<evidence type="ECO:0000259" key="11">
    <source>
        <dbReference type="PROSITE" id="PS50885"/>
    </source>
</evidence>
<dbReference type="PROSITE" id="PS50110">
    <property type="entry name" value="RESPONSE_REGULATORY"/>
    <property type="match status" value="1"/>
</dbReference>
<dbReference type="SMART" id="SM00304">
    <property type="entry name" value="HAMP"/>
    <property type="match status" value="1"/>
</dbReference>
<dbReference type="PANTHER" id="PTHR43065">
    <property type="entry name" value="SENSOR HISTIDINE KINASE"/>
    <property type="match status" value="1"/>
</dbReference>
<keyword evidence="13" id="KW-0067">ATP-binding</keyword>
<dbReference type="PRINTS" id="PR00344">
    <property type="entry name" value="BCTRLSENSOR"/>
</dbReference>
<feature type="domain" description="Response regulatory" evidence="10">
    <location>
        <begin position="718"/>
        <end position="834"/>
    </location>
</feature>
<dbReference type="Pfam" id="PF12860">
    <property type="entry name" value="PAS_7"/>
    <property type="match status" value="1"/>
</dbReference>
<keyword evidence="14" id="KW-1185">Reference proteome</keyword>
<dbReference type="SUPFAM" id="SSF55785">
    <property type="entry name" value="PYP-like sensor domain (PAS domain)"/>
    <property type="match status" value="1"/>
</dbReference>
<sequence>MLALSRLSVRFRLSAAIAVLFGLILLVSLIGMRVLNRTEMWMNVLHQDTLTEVSDALDLSRRAADLATSAPFLYALFPPFQLEQEAQSVLSNLRSIEDHAARDPALDLPLARLRLAIDDLTTALVPQTARKAELTAIDRDMLRLNGRVRRLSGDTTLPLAEREVWAGLQQLTASAIGAGRADALIELGEFTRRYKRVRDQIVPGLTAVHRETFDEIETALSRSDSLFVLKHRELAAQLDAENALFRIRQEAGRISTYAEEKVAQAEARLSQARAETSDNLGVAKNSFLALTLMSLLVAITSSLYVSRYVARNLRRVADAMRKLAAGDHRSDLPRARVSEDEIGQLFAAFQVFRENARKLDRRTGQIRRQNALFSRVFRNIKDGVAISAADGRIEAENDKLRSLLRLPPEEAEEPANMQALIDRSAFTRQVSAGERGGFEEYTDASGHVLELRHSPLPDGGAVWLLSETTERKRIDERLEEIRRVETLGKVAGEVAHDFGNILSSISGNLHLLKRADDEQARYLRTRIGSAVDLGVSLTERLLAFARKQHLEPQVTDLSMLVEGMADLLEIALPENISLDFDLPAEPVNALVDPGQMESAILNLCVNAGQAIEGAGRICVSVGTGQDGGAQLSIRDDGCGMTPEVLHRATEPFFTNRSDGSGTGLGLSMVDGFVHQSGGRLDITSRIEPPERGTTVTLNFPPLKAEEAPQEVALQAPGTALVVDDDPAYLDSAGKALERIGYTLHRASSFAEGAAQIRELPQLDLLLSDLNLDNGASGWDLLQLGAGLHPDCQLILMSTRRIGRIPESLRGSPGLASLAKPVTDADIRSLIAQTAQRPEA</sequence>
<dbReference type="CDD" id="cd06225">
    <property type="entry name" value="HAMP"/>
    <property type="match status" value="1"/>
</dbReference>
<keyword evidence="6" id="KW-0418">Kinase</keyword>
<evidence type="ECO:0000256" key="6">
    <source>
        <dbReference type="ARBA" id="ARBA00022777"/>
    </source>
</evidence>
<feature type="modified residue" description="4-aspartylphosphate" evidence="7">
    <location>
        <position position="768"/>
    </location>
</feature>
<dbReference type="SMART" id="SM00448">
    <property type="entry name" value="REC"/>
    <property type="match status" value="1"/>
</dbReference>
<name>A0A1B0ZRR9_9RHOB</name>
<evidence type="ECO:0000256" key="8">
    <source>
        <dbReference type="SAM" id="Phobius"/>
    </source>
</evidence>
<dbReference type="OrthoDB" id="9796100at2"/>
<dbReference type="Gene3D" id="1.10.287.130">
    <property type="match status" value="1"/>
</dbReference>
<evidence type="ECO:0000256" key="7">
    <source>
        <dbReference type="PROSITE-ProRule" id="PRU00169"/>
    </source>
</evidence>
<dbReference type="RefSeq" id="WP_065271711.1">
    <property type="nucleotide sequence ID" value="NZ_CP015124.1"/>
</dbReference>
<comment type="catalytic activity">
    <reaction evidence="1">
        <text>ATP + protein L-histidine = ADP + protein N-phospho-L-histidine.</text>
        <dbReference type="EC" id="2.7.13.3"/>
    </reaction>
</comment>
<evidence type="ECO:0000256" key="3">
    <source>
        <dbReference type="ARBA" id="ARBA00012438"/>
    </source>
</evidence>
<dbReference type="SUPFAM" id="SSF52172">
    <property type="entry name" value="CheY-like"/>
    <property type="match status" value="1"/>
</dbReference>
<dbReference type="SMART" id="SM00388">
    <property type="entry name" value="HisKA"/>
    <property type="match status" value="1"/>
</dbReference>
<dbReference type="EMBL" id="JARCJK010000010">
    <property type="protein sequence ID" value="MDE4167431.1"/>
    <property type="molecule type" value="Genomic_DNA"/>
</dbReference>
<dbReference type="Proteomes" id="UP001218364">
    <property type="component" value="Unassembled WGS sequence"/>
</dbReference>
<dbReference type="GO" id="GO:0005524">
    <property type="term" value="F:ATP binding"/>
    <property type="evidence" value="ECO:0007669"/>
    <property type="project" value="UniProtKB-KW"/>
</dbReference>
<dbReference type="Proteomes" id="UP000092565">
    <property type="component" value="Chromosome"/>
</dbReference>
<dbReference type="PANTHER" id="PTHR43065:SF42">
    <property type="entry name" value="TWO-COMPONENT SENSOR PPRA"/>
    <property type="match status" value="1"/>
</dbReference>
<dbReference type="Gene3D" id="3.40.50.2300">
    <property type="match status" value="1"/>
</dbReference>
<evidence type="ECO:0000259" key="9">
    <source>
        <dbReference type="PROSITE" id="PS50109"/>
    </source>
</evidence>
<feature type="domain" description="Histidine kinase" evidence="9">
    <location>
        <begin position="493"/>
        <end position="703"/>
    </location>
</feature>
<proteinExistence type="predicted"/>
<dbReference type="SUPFAM" id="SSF158472">
    <property type="entry name" value="HAMP domain-like"/>
    <property type="match status" value="1"/>
</dbReference>
<organism evidence="12 14">
    <name type="scientific">Phaeobacter gallaeciensis</name>
    <dbReference type="NCBI Taxonomy" id="60890"/>
    <lineage>
        <taxon>Bacteria</taxon>
        <taxon>Pseudomonadati</taxon>
        <taxon>Pseudomonadota</taxon>
        <taxon>Alphaproteobacteria</taxon>
        <taxon>Rhodobacterales</taxon>
        <taxon>Roseobacteraceae</taxon>
        <taxon>Phaeobacter</taxon>
    </lineage>
</organism>
<evidence type="ECO:0000256" key="2">
    <source>
        <dbReference type="ARBA" id="ARBA00004370"/>
    </source>
</evidence>
<dbReference type="EMBL" id="CP015124">
    <property type="protein sequence ID" value="ANP36788.1"/>
    <property type="molecule type" value="Genomic_DNA"/>
</dbReference>
<dbReference type="InterPro" id="IPR003660">
    <property type="entry name" value="HAMP_dom"/>
</dbReference>
<evidence type="ECO:0000313" key="12">
    <source>
        <dbReference type="EMBL" id="ANP36788.1"/>
    </source>
</evidence>
<dbReference type="InterPro" id="IPR003594">
    <property type="entry name" value="HATPase_dom"/>
</dbReference>
<dbReference type="AlphaFoldDB" id="A0A1B0ZRR9"/>
<keyword evidence="8" id="KW-1133">Transmembrane helix</keyword>
<dbReference type="EC" id="2.7.13.3" evidence="3"/>
<keyword evidence="5" id="KW-0808">Transferase</keyword>
<dbReference type="InterPro" id="IPR005467">
    <property type="entry name" value="His_kinase_dom"/>
</dbReference>
<evidence type="ECO:0000259" key="10">
    <source>
        <dbReference type="PROSITE" id="PS50110"/>
    </source>
</evidence>
<dbReference type="GO" id="GO:0016020">
    <property type="term" value="C:membrane"/>
    <property type="evidence" value="ECO:0007669"/>
    <property type="project" value="UniProtKB-SubCell"/>
</dbReference>
<dbReference type="InterPro" id="IPR011006">
    <property type="entry name" value="CheY-like_superfamily"/>
</dbReference>
<dbReference type="InterPro" id="IPR004358">
    <property type="entry name" value="Sig_transdc_His_kin-like_C"/>
</dbReference>
<evidence type="ECO:0000313" key="14">
    <source>
        <dbReference type="Proteomes" id="UP000092565"/>
    </source>
</evidence>
<evidence type="ECO:0000256" key="1">
    <source>
        <dbReference type="ARBA" id="ARBA00000085"/>
    </source>
</evidence>
<evidence type="ECO:0000256" key="5">
    <source>
        <dbReference type="ARBA" id="ARBA00022679"/>
    </source>
</evidence>
<keyword evidence="4 7" id="KW-0597">Phosphoprotein</keyword>
<dbReference type="InterPro" id="IPR036890">
    <property type="entry name" value="HATPase_C_sf"/>
</dbReference>
<keyword evidence="8" id="KW-0812">Transmembrane</keyword>
<dbReference type="SMART" id="SM00387">
    <property type="entry name" value="HATPase_c"/>
    <property type="match status" value="1"/>
</dbReference>
<dbReference type="PATRIC" id="fig|60890.4.peg.1834"/>
<evidence type="ECO:0000256" key="4">
    <source>
        <dbReference type="ARBA" id="ARBA00022553"/>
    </source>
</evidence>
<dbReference type="Gene3D" id="6.10.340.10">
    <property type="match status" value="1"/>
</dbReference>
<dbReference type="Pfam" id="PF02518">
    <property type="entry name" value="HATPase_c"/>
    <property type="match status" value="1"/>
</dbReference>
<gene>
    <name evidence="12" type="ORF">JL2886_01881</name>
    <name evidence="13" type="ORF">PXK24_17165</name>
</gene>
<feature type="transmembrane region" description="Helical" evidence="8">
    <location>
        <begin position="12"/>
        <end position="32"/>
    </location>
</feature>
<reference evidence="13 15" key="2">
    <citation type="submission" date="2023-02" db="EMBL/GenBank/DDBJ databases">
        <title>Population genomics of bacteria associated with diatom.</title>
        <authorList>
            <person name="Xie J."/>
            <person name="Wang H."/>
        </authorList>
    </citation>
    <scope>NUCLEOTIDE SEQUENCE [LARGE SCALE GENOMIC DNA]</scope>
    <source>
        <strain evidence="13 15">PT47_8</strain>
    </source>
</reference>
<dbReference type="InterPro" id="IPR003661">
    <property type="entry name" value="HisK_dim/P_dom"/>
</dbReference>
<dbReference type="GO" id="GO:0000155">
    <property type="term" value="F:phosphorelay sensor kinase activity"/>
    <property type="evidence" value="ECO:0007669"/>
    <property type="project" value="InterPro"/>
</dbReference>
<protein>
    <recommendedName>
        <fullName evidence="3">histidine kinase</fullName>
        <ecNumber evidence="3">2.7.13.3</ecNumber>
    </recommendedName>
</protein>
<dbReference type="Gene3D" id="3.30.565.10">
    <property type="entry name" value="Histidine kinase-like ATPase, C-terminal domain"/>
    <property type="match status" value="1"/>
</dbReference>
<dbReference type="SUPFAM" id="SSF55874">
    <property type="entry name" value="ATPase domain of HSP90 chaperone/DNA topoisomerase II/histidine kinase"/>
    <property type="match status" value="1"/>
</dbReference>
<keyword evidence="8" id="KW-0472">Membrane</keyword>